<dbReference type="Proteomes" id="UP000821845">
    <property type="component" value="Chromosome 1"/>
</dbReference>
<accession>A0ACB7TKW6</accession>
<organism evidence="1 2">
    <name type="scientific">Hyalomma asiaticum</name>
    <name type="common">Tick</name>
    <dbReference type="NCBI Taxonomy" id="266040"/>
    <lineage>
        <taxon>Eukaryota</taxon>
        <taxon>Metazoa</taxon>
        <taxon>Ecdysozoa</taxon>
        <taxon>Arthropoda</taxon>
        <taxon>Chelicerata</taxon>
        <taxon>Arachnida</taxon>
        <taxon>Acari</taxon>
        <taxon>Parasitiformes</taxon>
        <taxon>Ixodida</taxon>
        <taxon>Ixodoidea</taxon>
        <taxon>Ixodidae</taxon>
        <taxon>Hyalomminae</taxon>
        <taxon>Hyalomma</taxon>
    </lineage>
</organism>
<name>A0ACB7TKW6_HYAAI</name>
<sequence>MHAVPSSRAAPPPREAASSANRASGSAGLSAVAAAPASVDRSCAAVANTSLGGGHESRRIFRRLLRAPVALPRRCSALRHQKGCPACAVFVHSRYAIQAPR</sequence>
<evidence type="ECO:0000313" key="1">
    <source>
        <dbReference type="EMBL" id="KAH6947698.1"/>
    </source>
</evidence>
<evidence type="ECO:0000313" key="2">
    <source>
        <dbReference type="Proteomes" id="UP000821845"/>
    </source>
</evidence>
<protein>
    <submittedName>
        <fullName evidence="1">Uncharacterized protein</fullName>
    </submittedName>
</protein>
<dbReference type="EMBL" id="CM023481">
    <property type="protein sequence ID" value="KAH6947698.1"/>
    <property type="molecule type" value="Genomic_DNA"/>
</dbReference>
<proteinExistence type="predicted"/>
<keyword evidence="2" id="KW-1185">Reference proteome</keyword>
<gene>
    <name evidence="1" type="ORF">HPB50_020778</name>
</gene>
<comment type="caution">
    <text evidence="1">The sequence shown here is derived from an EMBL/GenBank/DDBJ whole genome shotgun (WGS) entry which is preliminary data.</text>
</comment>
<reference evidence="1" key="1">
    <citation type="submission" date="2020-05" db="EMBL/GenBank/DDBJ databases">
        <title>Large-scale comparative analyses of tick genomes elucidate their genetic diversity and vector capacities.</title>
        <authorList>
            <person name="Jia N."/>
            <person name="Wang J."/>
            <person name="Shi W."/>
            <person name="Du L."/>
            <person name="Sun Y."/>
            <person name="Zhan W."/>
            <person name="Jiang J."/>
            <person name="Wang Q."/>
            <person name="Zhang B."/>
            <person name="Ji P."/>
            <person name="Sakyi L.B."/>
            <person name="Cui X."/>
            <person name="Yuan T."/>
            <person name="Jiang B."/>
            <person name="Yang W."/>
            <person name="Lam T.T.-Y."/>
            <person name="Chang Q."/>
            <person name="Ding S."/>
            <person name="Wang X."/>
            <person name="Zhu J."/>
            <person name="Ruan X."/>
            <person name="Zhao L."/>
            <person name="Wei J."/>
            <person name="Que T."/>
            <person name="Du C."/>
            <person name="Cheng J."/>
            <person name="Dai P."/>
            <person name="Han X."/>
            <person name="Huang E."/>
            <person name="Gao Y."/>
            <person name="Liu J."/>
            <person name="Shao H."/>
            <person name="Ye R."/>
            <person name="Li L."/>
            <person name="Wei W."/>
            <person name="Wang X."/>
            <person name="Wang C."/>
            <person name="Yang T."/>
            <person name="Huo Q."/>
            <person name="Li W."/>
            <person name="Guo W."/>
            <person name="Chen H."/>
            <person name="Zhou L."/>
            <person name="Ni X."/>
            <person name="Tian J."/>
            <person name="Zhou Y."/>
            <person name="Sheng Y."/>
            <person name="Liu T."/>
            <person name="Pan Y."/>
            <person name="Xia L."/>
            <person name="Li J."/>
            <person name="Zhao F."/>
            <person name="Cao W."/>
        </authorList>
    </citation>
    <scope>NUCLEOTIDE SEQUENCE</scope>
    <source>
        <strain evidence="1">Hyas-2018</strain>
    </source>
</reference>